<dbReference type="Proteomes" id="UP000299102">
    <property type="component" value="Unassembled WGS sequence"/>
</dbReference>
<gene>
    <name evidence="1" type="ORF">EVAR_345_1</name>
</gene>
<keyword evidence="2" id="KW-1185">Reference proteome</keyword>
<dbReference type="EMBL" id="BGZK01000002">
    <property type="protein sequence ID" value="GBO98945.1"/>
    <property type="molecule type" value="Genomic_DNA"/>
</dbReference>
<organism evidence="1 2">
    <name type="scientific">Eumeta variegata</name>
    <name type="common">Bagworm moth</name>
    <name type="synonym">Eumeta japonica</name>
    <dbReference type="NCBI Taxonomy" id="151549"/>
    <lineage>
        <taxon>Eukaryota</taxon>
        <taxon>Metazoa</taxon>
        <taxon>Ecdysozoa</taxon>
        <taxon>Arthropoda</taxon>
        <taxon>Hexapoda</taxon>
        <taxon>Insecta</taxon>
        <taxon>Pterygota</taxon>
        <taxon>Neoptera</taxon>
        <taxon>Endopterygota</taxon>
        <taxon>Lepidoptera</taxon>
        <taxon>Glossata</taxon>
        <taxon>Ditrysia</taxon>
        <taxon>Tineoidea</taxon>
        <taxon>Psychidae</taxon>
        <taxon>Oiketicinae</taxon>
        <taxon>Eumeta</taxon>
    </lineage>
</organism>
<accession>A0A4C1SAS6</accession>
<evidence type="ECO:0000313" key="1">
    <source>
        <dbReference type="EMBL" id="GBO98945.1"/>
    </source>
</evidence>
<sequence length="202" mass="23407">MQFNYICIYISILQPPSISLLLPPSDILFLRGRQRNGTVDFPGVASAHRHQLYSGGSHARLPFHNAKRYGRRHEDDRWIRSDKQCFAYHCGHVAHQKPYFSCALNEIINSEALRSHSKRHTKPFYCSRLRYRHSHLKPFPISVSIPMKISELQPPLCTSMADALLHDRDAERCTATALSRSHQYEGCYLYVRNIKKEQTSII</sequence>
<dbReference type="AlphaFoldDB" id="A0A4C1SAS6"/>
<proteinExistence type="predicted"/>
<comment type="caution">
    <text evidence="1">The sequence shown here is derived from an EMBL/GenBank/DDBJ whole genome shotgun (WGS) entry which is preliminary data.</text>
</comment>
<protein>
    <submittedName>
        <fullName evidence="1">Uncharacterized protein</fullName>
    </submittedName>
</protein>
<name>A0A4C1SAS6_EUMVA</name>
<evidence type="ECO:0000313" key="2">
    <source>
        <dbReference type="Proteomes" id="UP000299102"/>
    </source>
</evidence>
<reference evidence="1 2" key="1">
    <citation type="journal article" date="2019" name="Commun. Biol.">
        <title>The bagworm genome reveals a unique fibroin gene that provides high tensile strength.</title>
        <authorList>
            <person name="Kono N."/>
            <person name="Nakamura H."/>
            <person name="Ohtoshi R."/>
            <person name="Tomita M."/>
            <person name="Numata K."/>
            <person name="Arakawa K."/>
        </authorList>
    </citation>
    <scope>NUCLEOTIDE SEQUENCE [LARGE SCALE GENOMIC DNA]</scope>
</reference>